<comment type="caution">
    <text evidence="3">The sequence shown here is derived from an EMBL/GenBank/DDBJ whole genome shotgun (WGS) entry which is preliminary data.</text>
</comment>
<dbReference type="GO" id="GO:0009736">
    <property type="term" value="P:cytokinin-activated signaling pathway"/>
    <property type="evidence" value="ECO:0007669"/>
    <property type="project" value="TreeGrafter"/>
</dbReference>
<dbReference type="GO" id="GO:0008270">
    <property type="term" value="F:zinc ion binding"/>
    <property type="evidence" value="ECO:0007669"/>
    <property type="project" value="UniProtKB-KW"/>
</dbReference>
<dbReference type="SUPFAM" id="SSF57667">
    <property type="entry name" value="beta-beta-alpha zinc fingers"/>
    <property type="match status" value="1"/>
</dbReference>
<dbReference type="EMBL" id="JAPFFL010000012">
    <property type="protein sequence ID" value="KAJ6689642.1"/>
    <property type="molecule type" value="Genomic_DNA"/>
</dbReference>
<dbReference type="Pfam" id="PF13912">
    <property type="entry name" value="zf-C2H2_6"/>
    <property type="match status" value="1"/>
</dbReference>
<dbReference type="InterPro" id="IPR044299">
    <property type="entry name" value="GIS3/ZFP5/ZFP6"/>
</dbReference>
<dbReference type="GO" id="GO:0003700">
    <property type="term" value="F:DNA-binding transcription factor activity"/>
    <property type="evidence" value="ECO:0007669"/>
    <property type="project" value="TreeGrafter"/>
</dbReference>
<dbReference type="Gene3D" id="3.30.160.60">
    <property type="entry name" value="Classic Zinc Finger"/>
    <property type="match status" value="1"/>
</dbReference>
<accession>A0A9Q0SU05</accession>
<feature type="domain" description="C2H2-type" evidence="2">
    <location>
        <begin position="92"/>
        <end position="119"/>
    </location>
</feature>
<dbReference type="PROSITE" id="PS50157">
    <property type="entry name" value="ZINC_FINGER_C2H2_2"/>
    <property type="match status" value="1"/>
</dbReference>
<evidence type="ECO:0000313" key="3">
    <source>
        <dbReference type="EMBL" id="KAJ6689642.1"/>
    </source>
</evidence>
<dbReference type="PANTHER" id="PTHR46353:SF9">
    <property type="entry name" value="ZINC FINGER PROTEIN GIS3"/>
    <property type="match status" value="1"/>
</dbReference>
<sequence length="214" mass="23411">MPRTLVSHTCLRSVVSLQSKEITPGSFTELKMAELDYETKHSSPTTRLKLFGFNVSEDEELVIATTDSRKSSSCNTPDSSSFATATGDSRKYECQYCSREFANSQALGGHQNAHKKERQQLKRAQMQATRNAAAAAVSFGRNPMITAFAPPPHLLAQAAGPGCVPGIFSVVGLLASAGTTVSCFTWECVSWRGGWEGCTELTVWWWCRGFRIGF</sequence>
<dbReference type="AlphaFoldDB" id="A0A9Q0SU05"/>
<dbReference type="OrthoDB" id="772256at2759"/>
<keyword evidence="1" id="KW-0862">Zinc</keyword>
<evidence type="ECO:0000259" key="2">
    <source>
        <dbReference type="PROSITE" id="PS50157"/>
    </source>
</evidence>
<dbReference type="PROSITE" id="PS00028">
    <property type="entry name" value="ZINC_FINGER_C2H2_1"/>
    <property type="match status" value="1"/>
</dbReference>
<evidence type="ECO:0000313" key="4">
    <source>
        <dbReference type="Proteomes" id="UP001151529"/>
    </source>
</evidence>
<dbReference type="InterPro" id="IPR036236">
    <property type="entry name" value="Znf_C2H2_sf"/>
</dbReference>
<dbReference type="FunFam" id="3.30.160.60:FF:002067">
    <property type="entry name" value="Zinc finger protein 6"/>
    <property type="match status" value="1"/>
</dbReference>
<protein>
    <recommendedName>
        <fullName evidence="2">C2H2-type domain-containing protein</fullName>
    </recommendedName>
</protein>
<organism evidence="3 4">
    <name type="scientific">Salix viminalis</name>
    <name type="common">Common osier</name>
    <name type="synonym">Basket willow</name>
    <dbReference type="NCBI Taxonomy" id="40686"/>
    <lineage>
        <taxon>Eukaryota</taxon>
        <taxon>Viridiplantae</taxon>
        <taxon>Streptophyta</taxon>
        <taxon>Embryophyta</taxon>
        <taxon>Tracheophyta</taxon>
        <taxon>Spermatophyta</taxon>
        <taxon>Magnoliopsida</taxon>
        <taxon>eudicotyledons</taxon>
        <taxon>Gunneridae</taxon>
        <taxon>Pentapetalae</taxon>
        <taxon>rosids</taxon>
        <taxon>fabids</taxon>
        <taxon>Malpighiales</taxon>
        <taxon>Salicaceae</taxon>
        <taxon>Saliceae</taxon>
        <taxon>Salix</taxon>
    </lineage>
</organism>
<keyword evidence="1" id="KW-0479">Metal-binding</keyword>
<dbReference type="GO" id="GO:0005634">
    <property type="term" value="C:nucleus"/>
    <property type="evidence" value="ECO:0007669"/>
    <property type="project" value="TreeGrafter"/>
</dbReference>
<dbReference type="GO" id="GO:0009740">
    <property type="term" value="P:gibberellic acid mediated signaling pathway"/>
    <property type="evidence" value="ECO:0007669"/>
    <property type="project" value="TreeGrafter"/>
</dbReference>
<name>A0A9Q0SU05_SALVM</name>
<dbReference type="Proteomes" id="UP001151529">
    <property type="component" value="Chromosome 8"/>
</dbReference>
<dbReference type="GO" id="GO:0010090">
    <property type="term" value="P:trichome morphogenesis"/>
    <property type="evidence" value="ECO:0007669"/>
    <property type="project" value="InterPro"/>
</dbReference>
<keyword evidence="1" id="KW-0863">Zinc-finger</keyword>
<reference evidence="3" key="2">
    <citation type="journal article" date="2023" name="Int. J. Mol. Sci.">
        <title>De Novo Assembly and Annotation of 11 Diverse Shrub Willow (Salix) Genomes Reveals Novel Gene Organization in Sex-Linked Regions.</title>
        <authorList>
            <person name="Hyden B."/>
            <person name="Feng K."/>
            <person name="Yates T.B."/>
            <person name="Jawdy S."/>
            <person name="Cereghino C."/>
            <person name="Smart L.B."/>
            <person name="Muchero W."/>
        </authorList>
    </citation>
    <scope>NUCLEOTIDE SEQUENCE [LARGE SCALE GENOMIC DNA]</scope>
    <source>
        <tissue evidence="3">Shoot tip</tissue>
    </source>
</reference>
<dbReference type="InterPro" id="IPR013087">
    <property type="entry name" value="Znf_C2H2_type"/>
</dbReference>
<dbReference type="PANTHER" id="PTHR46353">
    <property type="entry name" value="ZINC FINGER PROTEIN 5"/>
    <property type="match status" value="1"/>
</dbReference>
<gene>
    <name evidence="3" type="ORF">OIU85_005998</name>
</gene>
<reference evidence="3" key="1">
    <citation type="submission" date="2022-11" db="EMBL/GenBank/DDBJ databases">
        <authorList>
            <person name="Hyden B.L."/>
            <person name="Feng K."/>
            <person name="Yates T."/>
            <person name="Jawdy S."/>
            <person name="Smart L.B."/>
            <person name="Muchero W."/>
        </authorList>
    </citation>
    <scope>NUCLEOTIDE SEQUENCE</scope>
    <source>
        <tissue evidence="3">Shoot tip</tissue>
    </source>
</reference>
<dbReference type="GO" id="GO:0000976">
    <property type="term" value="F:transcription cis-regulatory region binding"/>
    <property type="evidence" value="ECO:0007669"/>
    <property type="project" value="TreeGrafter"/>
</dbReference>
<evidence type="ECO:0000256" key="1">
    <source>
        <dbReference type="PROSITE-ProRule" id="PRU00042"/>
    </source>
</evidence>
<keyword evidence="4" id="KW-1185">Reference proteome</keyword>
<proteinExistence type="predicted"/>